<keyword evidence="1" id="KW-0472">Membrane</keyword>
<keyword evidence="1" id="KW-1133">Transmembrane helix</keyword>
<accession>A0A679KHP8</accession>
<reference evidence="3" key="1">
    <citation type="journal article" date="2016" name="Front. Microbiol.">
        <title>Genome Sequence of the Piezophilic, Mesophilic Sulfate-Reducing Bacterium Desulfovibrio indicus J2T.</title>
        <authorList>
            <person name="Cao J."/>
            <person name="Maignien L."/>
            <person name="Shao Z."/>
            <person name="Alain K."/>
            <person name="Jebbar M."/>
        </authorList>
    </citation>
    <scope>NUCLEOTIDE SEQUENCE</scope>
    <source>
        <strain evidence="3">DSM 21893</strain>
    </source>
</reference>
<evidence type="ECO:0000256" key="1">
    <source>
        <dbReference type="SAM" id="Phobius"/>
    </source>
</evidence>
<dbReference type="Proteomes" id="UP001055307">
    <property type="component" value="Unassembled WGS sequence"/>
</dbReference>
<dbReference type="EMBL" id="BPQF01000011">
    <property type="protein sequence ID" value="GJD39651.1"/>
    <property type="molecule type" value="Genomic_DNA"/>
</dbReference>
<sequence>MRRPPNRNGPTMLDIVFIATGLAFFGLAAGYAVLCERL</sequence>
<evidence type="ECO:0000313" key="2">
    <source>
        <dbReference type="EMBL" id="CAA2144656.1"/>
    </source>
</evidence>
<organism evidence="2">
    <name type="scientific">Methylobacterium bullatum</name>
    <dbReference type="NCBI Taxonomy" id="570505"/>
    <lineage>
        <taxon>Bacteria</taxon>
        <taxon>Pseudomonadati</taxon>
        <taxon>Pseudomonadota</taxon>
        <taxon>Alphaproteobacteria</taxon>
        <taxon>Hyphomicrobiales</taxon>
        <taxon>Methylobacteriaceae</taxon>
        <taxon>Methylobacterium</taxon>
    </lineage>
</organism>
<reference evidence="2" key="2">
    <citation type="submission" date="2019-12" db="EMBL/GenBank/DDBJ databases">
        <authorList>
            <person name="Cremers G."/>
        </authorList>
    </citation>
    <scope>NUCLEOTIDE SEQUENCE</scope>
    <source>
        <strain evidence="2">Mbul2</strain>
    </source>
</reference>
<dbReference type="EMBL" id="LR743511">
    <property type="protein sequence ID" value="CAA2144656.1"/>
    <property type="molecule type" value="Genomic_DNA"/>
</dbReference>
<keyword evidence="1" id="KW-0812">Transmembrane</keyword>
<dbReference type="AlphaFoldDB" id="A0A679KHP8"/>
<name>A0A679KHP8_9HYPH</name>
<gene>
    <name evidence="2" type="ORF">MBLL_03782</name>
    <name evidence="3" type="ORF">OICFNHDK_2114</name>
</gene>
<keyword evidence="4" id="KW-1185">Reference proteome</keyword>
<evidence type="ECO:0000313" key="4">
    <source>
        <dbReference type="Proteomes" id="UP001055307"/>
    </source>
</evidence>
<feature type="transmembrane region" description="Helical" evidence="1">
    <location>
        <begin position="12"/>
        <end position="34"/>
    </location>
</feature>
<evidence type="ECO:0000313" key="3">
    <source>
        <dbReference type="EMBL" id="GJD39651.1"/>
    </source>
</evidence>
<proteinExistence type="predicted"/>
<protein>
    <submittedName>
        <fullName evidence="2">Uncharacterized protein</fullName>
    </submittedName>
</protein>
<reference evidence="3" key="3">
    <citation type="submission" date="2021-08" db="EMBL/GenBank/DDBJ databases">
        <authorList>
            <person name="Tani A."/>
            <person name="Ola A."/>
            <person name="Ogura Y."/>
            <person name="Katsura K."/>
            <person name="Hayashi T."/>
        </authorList>
    </citation>
    <scope>NUCLEOTIDE SEQUENCE</scope>
    <source>
        <strain evidence="3">DSM 21893</strain>
    </source>
</reference>